<dbReference type="AlphaFoldDB" id="A0AAV7FL59"/>
<feature type="region of interest" description="Disordered" evidence="1">
    <location>
        <begin position="1"/>
        <end position="63"/>
    </location>
</feature>
<evidence type="ECO:0000256" key="1">
    <source>
        <dbReference type="SAM" id="MobiDB-lite"/>
    </source>
</evidence>
<sequence length="63" mass="6759">MIRIQVRRSGMGKSRVATKPKTKERSKVSGTRGLRTNKSHGRPTGSGSRNSKQAPASKPSPNA</sequence>
<proteinExistence type="predicted"/>
<feature type="compositionally biased region" description="Polar residues" evidence="1">
    <location>
        <begin position="45"/>
        <end position="63"/>
    </location>
</feature>
<accession>A0AAV7FL59</accession>
<keyword evidence="3" id="KW-1185">Reference proteome</keyword>
<organism evidence="2 3">
    <name type="scientific">Dendrobium chrysotoxum</name>
    <name type="common">Orchid</name>
    <dbReference type="NCBI Taxonomy" id="161865"/>
    <lineage>
        <taxon>Eukaryota</taxon>
        <taxon>Viridiplantae</taxon>
        <taxon>Streptophyta</taxon>
        <taxon>Embryophyta</taxon>
        <taxon>Tracheophyta</taxon>
        <taxon>Spermatophyta</taxon>
        <taxon>Magnoliopsida</taxon>
        <taxon>Liliopsida</taxon>
        <taxon>Asparagales</taxon>
        <taxon>Orchidaceae</taxon>
        <taxon>Epidendroideae</taxon>
        <taxon>Malaxideae</taxon>
        <taxon>Dendrobiinae</taxon>
        <taxon>Dendrobium</taxon>
    </lineage>
</organism>
<protein>
    <submittedName>
        <fullName evidence="2">Uncharacterized protein</fullName>
    </submittedName>
</protein>
<dbReference type="Proteomes" id="UP000775213">
    <property type="component" value="Unassembled WGS sequence"/>
</dbReference>
<name>A0AAV7FL59_DENCH</name>
<evidence type="ECO:0000313" key="2">
    <source>
        <dbReference type="EMBL" id="KAH0434478.1"/>
    </source>
</evidence>
<dbReference type="EMBL" id="JAGFBR010000791">
    <property type="protein sequence ID" value="KAH0434478.1"/>
    <property type="molecule type" value="Genomic_DNA"/>
</dbReference>
<gene>
    <name evidence="2" type="ORF">IEQ34_026812</name>
</gene>
<comment type="caution">
    <text evidence="2">The sequence shown here is derived from an EMBL/GenBank/DDBJ whole genome shotgun (WGS) entry which is preliminary data.</text>
</comment>
<evidence type="ECO:0000313" key="3">
    <source>
        <dbReference type="Proteomes" id="UP000775213"/>
    </source>
</evidence>
<reference evidence="2 3" key="1">
    <citation type="journal article" date="2021" name="Hortic Res">
        <title>Chromosome-scale assembly of the Dendrobium chrysotoxum genome enhances the understanding of orchid evolution.</title>
        <authorList>
            <person name="Zhang Y."/>
            <person name="Zhang G.Q."/>
            <person name="Zhang D."/>
            <person name="Liu X.D."/>
            <person name="Xu X.Y."/>
            <person name="Sun W.H."/>
            <person name="Yu X."/>
            <person name="Zhu X."/>
            <person name="Wang Z.W."/>
            <person name="Zhao X."/>
            <person name="Zhong W.Y."/>
            <person name="Chen H."/>
            <person name="Yin W.L."/>
            <person name="Huang T."/>
            <person name="Niu S.C."/>
            <person name="Liu Z.J."/>
        </authorList>
    </citation>
    <scope>NUCLEOTIDE SEQUENCE [LARGE SCALE GENOMIC DNA]</scope>
    <source>
        <strain evidence="2">Lindl</strain>
    </source>
</reference>